<keyword evidence="3" id="KW-1185">Reference proteome</keyword>
<dbReference type="PANTHER" id="PTHR47331">
    <property type="entry name" value="PHD-TYPE DOMAIN-CONTAINING PROTEIN"/>
    <property type="match status" value="1"/>
</dbReference>
<sequence length="410" mass="45300">MATSSKLSVCSSRSGKSSASSSSSASAARAQARAEAAKVRASYASQDAKLKMERATREAQNQLETVRIDTELEVLMLQQEADAADVEAQVLEDAELAMHAAVERGRSESEKVKIERTGEYVNSQNNLQDHSPPPLLSALPVTPPFPADSHNSFVTWSPAAKNTSHAQSIKNNPKSEKADSMHLPATNQSYLSEGVIKSEVGKTSPILNAPVKPYVTQYLPPANTPHQAEPLAQYLARRDLVSSGLYQFDDKPENYRSWCSSFTSAAREVHLTATQELDLMTKLLGKESSEMVKRIRSVHVSNPNIALYKAWERLCECYAAPEIIERSLFHIKLRELGDLLMEIQGAKADGYLTGLSYLDTSSGIAPIVDKLPYGLQDKWVTSGSWYKEQNYGHFPPFEYFCNFVCCEAKK</sequence>
<gene>
    <name evidence="2" type="ORF">QQF64_014677</name>
</gene>
<name>A0ABR3NTI1_9TELE</name>
<protein>
    <submittedName>
        <fullName evidence="2">Uncharacterized protein</fullName>
    </submittedName>
</protein>
<feature type="region of interest" description="Disordered" evidence="1">
    <location>
        <begin position="1"/>
        <end position="33"/>
    </location>
</feature>
<comment type="caution">
    <text evidence="2">The sequence shown here is derived from an EMBL/GenBank/DDBJ whole genome shotgun (WGS) entry which is preliminary data.</text>
</comment>
<accession>A0ABR3NTI1</accession>
<dbReference type="PANTHER" id="PTHR47331:SF6">
    <property type="entry name" value="DOUBLECORTIN DOMAIN-CONTAINING PROTEIN"/>
    <property type="match status" value="1"/>
</dbReference>
<proteinExistence type="predicted"/>
<organism evidence="2 3">
    <name type="scientific">Cirrhinus molitorella</name>
    <name type="common">mud carp</name>
    <dbReference type="NCBI Taxonomy" id="172907"/>
    <lineage>
        <taxon>Eukaryota</taxon>
        <taxon>Metazoa</taxon>
        <taxon>Chordata</taxon>
        <taxon>Craniata</taxon>
        <taxon>Vertebrata</taxon>
        <taxon>Euteleostomi</taxon>
        <taxon>Actinopterygii</taxon>
        <taxon>Neopterygii</taxon>
        <taxon>Teleostei</taxon>
        <taxon>Ostariophysi</taxon>
        <taxon>Cypriniformes</taxon>
        <taxon>Cyprinidae</taxon>
        <taxon>Labeoninae</taxon>
        <taxon>Labeonini</taxon>
        <taxon>Cirrhinus</taxon>
    </lineage>
</organism>
<evidence type="ECO:0000256" key="1">
    <source>
        <dbReference type="SAM" id="MobiDB-lite"/>
    </source>
</evidence>
<feature type="region of interest" description="Disordered" evidence="1">
    <location>
        <begin position="163"/>
        <end position="183"/>
    </location>
</feature>
<dbReference type="Proteomes" id="UP001558613">
    <property type="component" value="Unassembled WGS sequence"/>
</dbReference>
<reference evidence="2 3" key="1">
    <citation type="submission" date="2023-09" db="EMBL/GenBank/DDBJ databases">
        <authorList>
            <person name="Wang M."/>
        </authorList>
    </citation>
    <scope>NUCLEOTIDE SEQUENCE [LARGE SCALE GENOMIC DNA]</scope>
    <source>
        <strain evidence="2">GT-2023</strain>
        <tissue evidence="2">Liver</tissue>
    </source>
</reference>
<dbReference type="EMBL" id="JAYMGO010000002">
    <property type="protein sequence ID" value="KAL1280077.1"/>
    <property type="molecule type" value="Genomic_DNA"/>
</dbReference>
<evidence type="ECO:0000313" key="2">
    <source>
        <dbReference type="EMBL" id="KAL1280077.1"/>
    </source>
</evidence>
<evidence type="ECO:0000313" key="3">
    <source>
        <dbReference type="Proteomes" id="UP001558613"/>
    </source>
</evidence>
<feature type="compositionally biased region" description="Polar residues" evidence="1">
    <location>
        <begin position="163"/>
        <end position="172"/>
    </location>
</feature>